<proteinExistence type="predicted"/>
<sequence>MTTPQNPYQTPQQGGQAPQNPYAAPGGAVPPQGYPGQAAPNQGVPPQGYPGQAPQGFPAPPAAGYAAPPAAPKVSVKRRFGFAGARLIVSLVLLVVVGGGYWVYDQMSGGADTAKAGDCMHNDGSDTSPDLHVISCSDSGAQYKVVKAASGDDSSQCNDAQGATKVYTQTGGRGTSDVTLCLAVLGSNG</sequence>
<keyword evidence="2" id="KW-1133">Transmembrane helix</keyword>
<dbReference type="RefSeq" id="WP_111501858.1">
    <property type="nucleotide sequence ID" value="NZ_QKYN01000066.1"/>
</dbReference>
<feature type="transmembrane region" description="Helical" evidence="2">
    <location>
        <begin position="83"/>
        <end position="104"/>
    </location>
</feature>
<dbReference type="Proteomes" id="UP000248889">
    <property type="component" value="Unassembled WGS sequence"/>
</dbReference>
<feature type="compositionally biased region" description="Low complexity" evidence="1">
    <location>
        <begin position="45"/>
        <end position="68"/>
    </location>
</feature>
<dbReference type="AlphaFoldDB" id="A0A2X0JA28"/>
<organism evidence="3 4">
    <name type="scientific">Streptacidiphilus pinicola</name>
    <dbReference type="NCBI Taxonomy" id="2219663"/>
    <lineage>
        <taxon>Bacteria</taxon>
        <taxon>Bacillati</taxon>
        <taxon>Actinomycetota</taxon>
        <taxon>Actinomycetes</taxon>
        <taxon>Kitasatosporales</taxon>
        <taxon>Streptomycetaceae</taxon>
        <taxon>Streptacidiphilus</taxon>
    </lineage>
</organism>
<dbReference type="EMBL" id="QKYN01000066">
    <property type="protein sequence ID" value="RAG84358.1"/>
    <property type="molecule type" value="Genomic_DNA"/>
</dbReference>
<feature type="region of interest" description="Disordered" evidence="1">
    <location>
        <begin position="1"/>
        <end position="69"/>
    </location>
</feature>
<name>A0A2X0JA28_9ACTN</name>
<gene>
    <name evidence="3" type="ORF">DN069_16980</name>
</gene>
<dbReference type="OrthoDB" id="3854979at2"/>
<evidence type="ECO:0000313" key="3">
    <source>
        <dbReference type="EMBL" id="RAG84358.1"/>
    </source>
</evidence>
<keyword evidence="2" id="KW-0472">Membrane</keyword>
<comment type="caution">
    <text evidence="3">The sequence shown here is derived from an EMBL/GenBank/DDBJ whole genome shotgun (WGS) entry which is preliminary data.</text>
</comment>
<reference evidence="3 4" key="1">
    <citation type="submission" date="2018-06" db="EMBL/GenBank/DDBJ databases">
        <title>Streptacidiphilus pinicola sp. nov., isolated from pine grove soil.</title>
        <authorList>
            <person name="Roh S.G."/>
            <person name="Park S."/>
            <person name="Kim M.-K."/>
            <person name="Yun B.-R."/>
            <person name="Park J."/>
            <person name="Kim M.J."/>
            <person name="Kim Y.S."/>
            <person name="Kim S.B."/>
        </authorList>
    </citation>
    <scope>NUCLEOTIDE SEQUENCE [LARGE SCALE GENOMIC DNA]</scope>
    <source>
        <strain evidence="3 4">MMS16-CNU450</strain>
    </source>
</reference>
<keyword evidence="4" id="KW-1185">Reference proteome</keyword>
<evidence type="ECO:0000256" key="1">
    <source>
        <dbReference type="SAM" id="MobiDB-lite"/>
    </source>
</evidence>
<protein>
    <submittedName>
        <fullName evidence="3">Uncharacterized protein</fullName>
    </submittedName>
</protein>
<keyword evidence="2" id="KW-0812">Transmembrane</keyword>
<evidence type="ECO:0000313" key="4">
    <source>
        <dbReference type="Proteomes" id="UP000248889"/>
    </source>
</evidence>
<evidence type="ECO:0000256" key="2">
    <source>
        <dbReference type="SAM" id="Phobius"/>
    </source>
</evidence>
<feature type="compositionally biased region" description="Low complexity" evidence="1">
    <location>
        <begin position="1"/>
        <end position="16"/>
    </location>
</feature>
<accession>A0A2X0JA28</accession>